<dbReference type="InParanoid" id="K1QL67"/>
<comment type="similarity">
    <text evidence="1 4">Belongs to the eukaryotic ribosomal protein eL8 family.</text>
</comment>
<dbReference type="AlphaFoldDB" id="K1QL67"/>
<dbReference type="FunCoup" id="K1QL67">
    <property type="interactions" value="870"/>
</dbReference>
<feature type="region of interest" description="Disordered" evidence="5">
    <location>
        <begin position="125"/>
        <end position="158"/>
    </location>
</feature>
<dbReference type="GO" id="GO:0042254">
    <property type="term" value="P:ribosome biogenesis"/>
    <property type="evidence" value="ECO:0007669"/>
    <property type="project" value="InterPro"/>
</dbReference>
<dbReference type="InterPro" id="IPR029064">
    <property type="entry name" value="Ribosomal_eL30-like_sf"/>
</dbReference>
<organism evidence="7">
    <name type="scientific">Magallana gigas</name>
    <name type="common">Pacific oyster</name>
    <name type="synonym">Crassostrea gigas</name>
    <dbReference type="NCBI Taxonomy" id="29159"/>
    <lineage>
        <taxon>Eukaryota</taxon>
        <taxon>Metazoa</taxon>
        <taxon>Spiralia</taxon>
        <taxon>Lophotrochozoa</taxon>
        <taxon>Mollusca</taxon>
        <taxon>Bivalvia</taxon>
        <taxon>Autobranchia</taxon>
        <taxon>Pteriomorphia</taxon>
        <taxon>Ostreida</taxon>
        <taxon>Ostreoidea</taxon>
        <taxon>Ostreidae</taxon>
        <taxon>Magallana</taxon>
    </lineage>
</organism>
<evidence type="ECO:0000259" key="6">
    <source>
        <dbReference type="Pfam" id="PF01248"/>
    </source>
</evidence>
<evidence type="ECO:0000256" key="4">
    <source>
        <dbReference type="RuleBase" id="RU367042"/>
    </source>
</evidence>
<dbReference type="GO" id="GO:0003723">
    <property type="term" value="F:RNA binding"/>
    <property type="evidence" value="ECO:0007669"/>
    <property type="project" value="UniProtKB-UniRule"/>
</dbReference>
<protein>
    <recommendedName>
        <fullName evidence="4">60S ribosomal protein L7a</fullName>
    </recommendedName>
</protein>
<dbReference type="Pfam" id="PF01248">
    <property type="entry name" value="Ribosomal_L7Ae"/>
    <property type="match status" value="1"/>
</dbReference>
<comment type="function">
    <text evidence="4">Component of the ribosome.</text>
</comment>
<dbReference type="InterPro" id="IPR001921">
    <property type="entry name" value="Ribosomal_eL8_euk"/>
</dbReference>
<dbReference type="InterPro" id="IPR004037">
    <property type="entry name" value="Ribosomal_eL8-like_CS"/>
</dbReference>
<gene>
    <name evidence="7" type="ORF">CGI_10022058</name>
</gene>
<dbReference type="PANTHER" id="PTHR23105">
    <property type="entry name" value="RIBOSOMAL PROTEIN L7AE FAMILY MEMBER"/>
    <property type="match status" value="1"/>
</dbReference>
<dbReference type="PRINTS" id="PR00882">
    <property type="entry name" value="RIBOSOMALL7A"/>
</dbReference>
<dbReference type="InterPro" id="IPR004038">
    <property type="entry name" value="Ribosomal_eL8/eL30/eS12/Gad45"/>
</dbReference>
<dbReference type="PROSITE" id="PS01082">
    <property type="entry name" value="RIBOSOMAL_L7AE"/>
    <property type="match status" value="1"/>
</dbReference>
<dbReference type="HOGENOM" id="CLU_055193_0_1_1"/>
<evidence type="ECO:0000256" key="5">
    <source>
        <dbReference type="SAM" id="MobiDB-lite"/>
    </source>
</evidence>
<dbReference type="InterPro" id="IPR018492">
    <property type="entry name" value="Ribosomal_eL8/Nhp2"/>
</dbReference>
<evidence type="ECO:0000256" key="2">
    <source>
        <dbReference type="ARBA" id="ARBA00022980"/>
    </source>
</evidence>
<feature type="compositionally biased region" description="Basic and acidic residues" evidence="5">
    <location>
        <begin position="138"/>
        <end position="152"/>
    </location>
</feature>
<dbReference type="EMBL" id="JH817402">
    <property type="protein sequence ID" value="EKC37537.1"/>
    <property type="molecule type" value="Genomic_DNA"/>
</dbReference>
<evidence type="ECO:0000313" key="7">
    <source>
        <dbReference type="EMBL" id="EKC37537.1"/>
    </source>
</evidence>
<name>K1QL67_MAGGI</name>
<dbReference type="FunFam" id="3.30.1330.30:FF:000003">
    <property type="entry name" value="60S ribosomal protein L7a"/>
    <property type="match status" value="1"/>
</dbReference>
<proteinExistence type="inferred from homology"/>
<accession>K1QL67</accession>
<keyword evidence="3 4" id="KW-0687">Ribonucleoprotein</keyword>
<dbReference type="InterPro" id="IPR050257">
    <property type="entry name" value="eL8/uL1-like"/>
</dbReference>
<feature type="domain" description="Ribosomal protein eL8/eL30/eS12/Gadd45" evidence="6">
    <location>
        <begin position="152"/>
        <end position="236"/>
    </location>
</feature>
<evidence type="ECO:0000256" key="3">
    <source>
        <dbReference type="ARBA" id="ARBA00023274"/>
    </source>
</evidence>
<dbReference type="PRINTS" id="PR00881">
    <property type="entry name" value="L7ARS6FAMILY"/>
</dbReference>
<dbReference type="GO" id="GO:0022625">
    <property type="term" value="C:cytosolic large ribosomal subunit"/>
    <property type="evidence" value="ECO:0007669"/>
    <property type="project" value="UniProtKB-UniRule"/>
</dbReference>
<dbReference type="Gene3D" id="3.30.1330.30">
    <property type="match status" value="1"/>
</dbReference>
<dbReference type="SUPFAM" id="SSF55315">
    <property type="entry name" value="L30e-like"/>
    <property type="match status" value="1"/>
</dbReference>
<keyword evidence="2 4" id="KW-0689">Ribosomal protein</keyword>
<sequence length="288" mass="32421">MHIFLANNSTGVNNCGGLGTNPMKKKGKKKVAAAPLVAKKAAEPKKVVNPLLEKRPRNFGIGQDIQPKRDLSRFVRWPKYIRLQRQRAVLMQRLKVPPPINQFSGSQTLDKQTATQLFRLMDKYKPESKQQKKARLKARAEERAAGKEDKPTKRPPVMRSGVNTVTALVEQKKAQLVVISHDVDPIEIVIFLPALCRKMGVPYCIVKGKARLGRVVHRKTATCLAFTNVNSEDKNALNKLCEAVKTNFNDRFDEIRRHWGGGQMGNKSQARINKLEKAKARELAQKMG</sequence>
<reference evidence="7" key="1">
    <citation type="journal article" date="2012" name="Nature">
        <title>The oyster genome reveals stress adaptation and complexity of shell formation.</title>
        <authorList>
            <person name="Zhang G."/>
            <person name="Fang X."/>
            <person name="Guo X."/>
            <person name="Li L."/>
            <person name="Luo R."/>
            <person name="Xu F."/>
            <person name="Yang P."/>
            <person name="Zhang L."/>
            <person name="Wang X."/>
            <person name="Qi H."/>
            <person name="Xiong Z."/>
            <person name="Que H."/>
            <person name="Xie Y."/>
            <person name="Holland P.W."/>
            <person name="Paps J."/>
            <person name="Zhu Y."/>
            <person name="Wu F."/>
            <person name="Chen Y."/>
            <person name="Wang J."/>
            <person name="Peng C."/>
            <person name="Meng J."/>
            <person name="Yang L."/>
            <person name="Liu J."/>
            <person name="Wen B."/>
            <person name="Zhang N."/>
            <person name="Huang Z."/>
            <person name="Zhu Q."/>
            <person name="Feng Y."/>
            <person name="Mount A."/>
            <person name="Hedgecock D."/>
            <person name="Xu Z."/>
            <person name="Liu Y."/>
            <person name="Domazet-Loso T."/>
            <person name="Du Y."/>
            <person name="Sun X."/>
            <person name="Zhang S."/>
            <person name="Liu B."/>
            <person name="Cheng P."/>
            <person name="Jiang X."/>
            <person name="Li J."/>
            <person name="Fan D."/>
            <person name="Wang W."/>
            <person name="Fu W."/>
            <person name="Wang T."/>
            <person name="Wang B."/>
            <person name="Zhang J."/>
            <person name="Peng Z."/>
            <person name="Li Y."/>
            <person name="Li N."/>
            <person name="Wang J."/>
            <person name="Chen M."/>
            <person name="He Y."/>
            <person name="Tan F."/>
            <person name="Song X."/>
            <person name="Zheng Q."/>
            <person name="Huang R."/>
            <person name="Yang H."/>
            <person name="Du X."/>
            <person name="Chen L."/>
            <person name="Yang M."/>
            <person name="Gaffney P.M."/>
            <person name="Wang S."/>
            <person name="Luo L."/>
            <person name="She Z."/>
            <person name="Ming Y."/>
            <person name="Huang W."/>
            <person name="Zhang S."/>
            <person name="Huang B."/>
            <person name="Zhang Y."/>
            <person name="Qu T."/>
            <person name="Ni P."/>
            <person name="Miao G."/>
            <person name="Wang J."/>
            <person name="Wang Q."/>
            <person name="Steinberg C.E."/>
            <person name="Wang H."/>
            <person name="Li N."/>
            <person name="Qian L."/>
            <person name="Zhang G."/>
            <person name="Li Y."/>
            <person name="Yang H."/>
            <person name="Liu X."/>
            <person name="Wang J."/>
            <person name="Yin Y."/>
            <person name="Wang J."/>
        </authorList>
    </citation>
    <scope>NUCLEOTIDE SEQUENCE [LARGE SCALE GENOMIC DNA]</scope>
    <source>
        <strain evidence="7">05x7-T-G4-1.051#20</strain>
    </source>
</reference>
<evidence type="ECO:0000256" key="1">
    <source>
        <dbReference type="ARBA" id="ARBA00007337"/>
    </source>
</evidence>